<evidence type="ECO:0000256" key="2">
    <source>
        <dbReference type="ARBA" id="ARBA00023125"/>
    </source>
</evidence>
<dbReference type="InterPro" id="IPR036388">
    <property type="entry name" value="WH-like_DNA-bd_sf"/>
</dbReference>
<organism evidence="5 6">
    <name type="scientific">Neolewinella aurantiaca</name>
    <dbReference type="NCBI Taxonomy" id="2602767"/>
    <lineage>
        <taxon>Bacteria</taxon>
        <taxon>Pseudomonadati</taxon>
        <taxon>Bacteroidota</taxon>
        <taxon>Saprospiria</taxon>
        <taxon>Saprospirales</taxon>
        <taxon>Lewinellaceae</taxon>
        <taxon>Neolewinella</taxon>
    </lineage>
</organism>
<dbReference type="GO" id="GO:0003700">
    <property type="term" value="F:DNA-binding transcription factor activity"/>
    <property type="evidence" value="ECO:0007669"/>
    <property type="project" value="InterPro"/>
</dbReference>
<sequence>MQIQPTNQGIYRQIADFGIEQVLAGIWSNGEKIPSVRQLAMEVGVNPNTVMHAYDYLKDLNIIETRRGLGFFVSSTGHKAAVALRRSVFLEEELPRFRRTLDLLGIDTEELIQMLNPNPETDN</sequence>
<dbReference type="Gene3D" id="1.10.287.100">
    <property type="match status" value="1"/>
</dbReference>
<dbReference type="OrthoDB" id="362473at2"/>
<dbReference type="SUPFAM" id="SSF46785">
    <property type="entry name" value="Winged helix' DNA-binding domain"/>
    <property type="match status" value="1"/>
</dbReference>
<evidence type="ECO:0000256" key="3">
    <source>
        <dbReference type="ARBA" id="ARBA00023163"/>
    </source>
</evidence>
<dbReference type="InterPro" id="IPR036390">
    <property type="entry name" value="WH_DNA-bd_sf"/>
</dbReference>
<feature type="domain" description="HTH gntR-type" evidence="4">
    <location>
        <begin position="8"/>
        <end position="76"/>
    </location>
</feature>
<protein>
    <submittedName>
        <fullName evidence="5">GntR family transcriptional regulator</fullName>
    </submittedName>
</protein>
<accession>A0A5C7FLV8</accession>
<keyword evidence="2" id="KW-0238">DNA-binding</keyword>
<dbReference type="CDD" id="cd07377">
    <property type="entry name" value="WHTH_GntR"/>
    <property type="match status" value="1"/>
</dbReference>
<gene>
    <name evidence="5" type="ORF">FUA23_00460</name>
</gene>
<dbReference type="EMBL" id="VOXD01000001">
    <property type="protein sequence ID" value="TXF91690.1"/>
    <property type="molecule type" value="Genomic_DNA"/>
</dbReference>
<dbReference type="GO" id="GO:0003677">
    <property type="term" value="F:DNA binding"/>
    <property type="evidence" value="ECO:0007669"/>
    <property type="project" value="UniProtKB-KW"/>
</dbReference>
<dbReference type="PANTHER" id="PTHR38445:SF10">
    <property type="entry name" value="GNTR-FAMILY TRANSCRIPTIONAL REGULATOR"/>
    <property type="match status" value="1"/>
</dbReference>
<evidence type="ECO:0000313" key="6">
    <source>
        <dbReference type="Proteomes" id="UP000321907"/>
    </source>
</evidence>
<dbReference type="Pfam" id="PF00392">
    <property type="entry name" value="GntR"/>
    <property type="match status" value="1"/>
</dbReference>
<name>A0A5C7FLV8_9BACT</name>
<evidence type="ECO:0000256" key="1">
    <source>
        <dbReference type="ARBA" id="ARBA00023015"/>
    </source>
</evidence>
<comment type="caution">
    <text evidence="5">The sequence shown here is derived from an EMBL/GenBank/DDBJ whole genome shotgun (WGS) entry which is preliminary data.</text>
</comment>
<proteinExistence type="predicted"/>
<dbReference type="PANTHER" id="PTHR38445">
    <property type="entry name" value="HTH-TYPE TRANSCRIPTIONAL REPRESSOR YTRA"/>
    <property type="match status" value="1"/>
</dbReference>
<dbReference type="Proteomes" id="UP000321907">
    <property type="component" value="Unassembled WGS sequence"/>
</dbReference>
<evidence type="ECO:0000259" key="4">
    <source>
        <dbReference type="PROSITE" id="PS50949"/>
    </source>
</evidence>
<dbReference type="AlphaFoldDB" id="A0A5C7FLV8"/>
<keyword evidence="3" id="KW-0804">Transcription</keyword>
<reference evidence="5 6" key="1">
    <citation type="submission" date="2019-08" db="EMBL/GenBank/DDBJ databases">
        <title>Lewinella sp. strain SSH13 Genome sequencing and assembly.</title>
        <authorList>
            <person name="Kim I."/>
        </authorList>
    </citation>
    <scope>NUCLEOTIDE SEQUENCE [LARGE SCALE GENOMIC DNA]</scope>
    <source>
        <strain evidence="5 6">SSH13</strain>
    </source>
</reference>
<keyword evidence="6" id="KW-1185">Reference proteome</keyword>
<evidence type="ECO:0000313" key="5">
    <source>
        <dbReference type="EMBL" id="TXF91690.1"/>
    </source>
</evidence>
<dbReference type="SMART" id="SM00345">
    <property type="entry name" value="HTH_GNTR"/>
    <property type="match status" value="1"/>
</dbReference>
<dbReference type="PROSITE" id="PS50949">
    <property type="entry name" value="HTH_GNTR"/>
    <property type="match status" value="1"/>
</dbReference>
<dbReference type="RefSeq" id="WP_147928731.1">
    <property type="nucleotide sequence ID" value="NZ_VOXD01000001.1"/>
</dbReference>
<dbReference type="InterPro" id="IPR000524">
    <property type="entry name" value="Tscrpt_reg_HTH_GntR"/>
</dbReference>
<dbReference type="Gene3D" id="1.10.10.10">
    <property type="entry name" value="Winged helix-like DNA-binding domain superfamily/Winged helix DNA-binding domain"/>
    <property type="match status" value="1"/>
</dbReference>
<keyword evidence="1" id="KW-0805">Transcription regulation</keyword>